<feature type="transmembrane region" description="Helical" evidence="1">
    <location>
        <begin position="16"/>
        <end position="39"/>
    </location>
</feature>
<keyword evidence="1" id="KW-1133">Transmembrane helix</keyword>
<gene>
    <name evidence="2" type="ORF">HNR59_003139</name>
</gene>
<feature type="transmembrane region" description="Helical" evidence="1">
    <location>
        <begin position="144"/>
        <end position="164"/>
    </location>
</feature>
<dbReference type="RefSeq" id="WP_183831934.1">
    <property type="nucleotide sequence ID" value="NZ_JACHEU010000002.1"/>
</dbReference>
<reference evidence="2 3" key="1">
    <citation type="submission" date="2020-08" db="EMBL/GenBank/DDBJ databases">
        <title>Genomic Encyclopedia of Type Strains, Phase IV (KMG-IV): sequencing the most valuable type-strain genomes for metagenomic binning, comparative biology and taxonomic classification.</title>
        <authorList>
            <person name="Goeker M."/>
        </authorList>
    </citation>
    <scope>NUCLEOTIDE SEQUENCE [LARGE SCALE GENOMIC DNA]</scope>
    <source>
        <strain evidence="2 3">DSM 11099</strain>
    </source>
</reference>
<keyword evidence="1" id="KW-0812">Transmembrane</keyword>
<comment type="caution">
    <text evidence="2">The sequence shown here is derived from an EMBL/GenBank/DDBJ whole genome shotgun (WGS) entry which is preliminary data.</text>
</comment>
<evidence type="ECO:0008006" key="4">
    <source>
        <dbReference type="Google" id="ProtNLM"/>
    </source>
</evidence>
<protein>
    <recommendedName>
        <fullName evidence="4">Transmembrane protein</fullName>
    </recommendedName>
</protein>
<dbReference type="EMBL" id="JACHEU010000002">
    <property type="protein sequence ID" value="MBB6013750.1"/>
    <property type="molecule type" value="Genomic_DNA"/>
</dbReference>
<sequence length="180" mass="19722">MAGEKEKQARESGARVAYLVCALFAFIAALFGSIAVYLLLTTEGPQDIAGIFIGFVWVFLSVIVEILVIARAGLFRQSEEPAEPLPEDASERSVFYGASYEASASAEAEVRDPRMRLGLTVFMLGSALCLFIVEIMLYRAGRSTMVGFAFSCLPVMFMCYWAALKFHEPSAPERGPRAGR</sequence>
<proteinExistence type="predicted"/>
<dbReference type="AlphaFoldDB" id="A0A7W9S4N4"/>
<accession>A0A7W9S4N4</accession>
<organism evidence="2 3">
    <name type="scientific">Aquamicrobium lusatiense</name>
    <dbReference type="NCBI Taxonomy" id="89772"/>
    <lineage>
        <taxon>Bacteria</taxon>
        <taxon>Pseudomonadati</taxon>
        <taxon>Pseudomonadota</taxon>
        <taxon>Alphaproteobacteria</taxon>
        <taxon>Hyphomicrobiales</taxon>
        <taxon>Phyllobacteriaceae</taxon>
        <taxon>Aquamicrobium</taxon>
    </lineage>
</organism>
<evidence type="ECO:0000256" key="1">
    <source>
        <dbReference type="SAM" id="Phobius"/>
    </source>
</evidence>
<keyword evidence="1" id="KW-0472">Membrane</keyword>
<evidence type="ECO:0000313" key="2">
    <source>
        <dbReference type="EMBL" id="MBB6013750.1"/>
    </source>
</evidence>
<dbReference type="Proteomes" id="UP000533306">
    <property type="component" value="Unassembled WGS sequence"/>
</dbReference>
<evidence type="ECO:0000313" key="3">
    <source>
        <dbReference type="Proteomes" id="UP000533306"/>
    </source>
</evidence>
<feature type="transmembrane region" description="Helical" evidence="1">
    <location>
        <begin position="51"/>
        <end position="70"/>
    </location>
</feature>
<keyword evidence="3" id="KW-1185">Reference proteome</keyword>
<name>A0A7W9S4N4_9HYPH</name>
<feature type="transmembrane region" description="Helical" evidence="1">
    <location>
        <begin position="117"/>
        <end position="138"/>
    </location>
</feature>